<evidence type="ECO:0000313" key="3">
    <source>
        <dbReference type="EMBL" id="ACU71481.1"/>
    </source>
</evidence>
<dbReference type="InterPro" id="IPR002909">
    <property type="entry name" value="IPT_dom"/>
</dbReference>
<keyword evidence="3" id="KW-0675">Receptor</keyword>
<reference evidence="3 4" key="1">
    <citation type="journal article" date="2009" name="Stand. Genomic Sci.">
        <title>Complete genome sequence of Catenulispora acidiphila type strain (ID 139908).</title>
        <authorList>
            <person name="Copeland A."/>
            <person name="Lapidus A."/>
            <person name="Glavina Del Rio T."/>
            <person name="Nolan M."/>
            <person name="Lucas S."/>
            <person name="Chen F."/>
            <person name="Tice H."/>
            <person name="Cheng J.F."/>
            <person name="Bruce D."/>
            <person name="Goodwin L."/>
            <person name="Pitluck S."/>
            <person name="Mikhailova N."/>
            <person name="Pati A."/>
            <person name="Ivanova N."/>
            <person name="Mavromatis K."/>
            <person name="Chen A."/>
            <person name="Palaniappan K."/>
            <person name="Chain P."/>
            <person name="Land M."/>
            <person name="Hauser L."/>
            <person name="Chang Y.J."/>
            <person name="Jeffries C.D."/>
            <person name="Chertkov O."/>
            <person name="Brettin T."/>
            <person name="Detter J.C."/>
            <person name="Han C."/>
            <person name="Ali Z."/>
            <person name="Tindall B.J."/>
            <person name="Goker M."/>
            <person name="Bristow J."/>
            <person name="Eisen J.A."/>
            <person name="Markowitz V."/>
            <person name="Hugenholtz P."/>
            <person name="Kyrpides N.C."/>
            <person name="Klenk H.P."/>
        </authorList>
    </citation>
    <scope>NUCLEOTIDE SEQUENCE [LARGE SCALE GENOMIC DNA]</scope>
    <source>
        <strain evidence="4">DSM 44928 / JCM 14897 / NBRC 102108 / NRRL B-24433 / ID139908</strain>
    </source>
</reference>
<dbReference type="HOGENOM" id="CLU_039172_1_0_11"/>
<dbReference type="EMBL" id="CP001700">
    <property type="protein sequence ID" value="ACU71481.1"/>
    <property type="molecule type" value="Genomic_DNA"/>
</dbReference>
<protein>
    <submittedName>
        <fullName evidence="3">Cell surface receptor IPT/TIG domain protein</fullName>
    </submittedName>
</protein>
<sequence>MAPVISSISPVQGPAAGGTAVTVTGTGFTGVTGVKFGSAAAAYVVVSATKITATAPAGSGAPSVTVTTPGGTSNGVTYTYVAAPVVSSVSPTQGPTTGGNTVTVTGTGFTGATSVLFGSVSVAFTVVSATQITATAPAAPVAPVAVTVVTPGGTSNGVLYFYVPPPTVATVSPSMGPVAGGNTVTITGTSLTLATAVRFGTGAATALTVVSDDQITVQAPSGSGTVAVTVTTPGGTSLPGVGSASYTYVPLPVINALTPSQVPTSGGSAVTISGSSLGLAQSVLIGGAAAPFVAISDSELVAISPSGAPGPVTVKVTTPGGVSNTATYQLVAGPLI</sequence>
<feature type="domain" description="IPT/TIG" evidence="2">
    <location>
        <begin position="83"/>
        <end position="163"/>
    </location>
</feature>
<evidence type="ECO:0000256" key="1">
    <source>
        <dbReference type="ARBA" id="ARBA00022729"/>
    </source>
</evidence>
<keyword evidence="4" id="KW-1185">Reference proteome</keyword>
<dbReference type="OrthoDB" id="3289082at2"/>
<dbReference type="SMART" id="SM00429">
    <property type="entry name" value="IPT"/>
    <property type="match status" value="4"/>
</dbReference>
<dbReference type="Gene3D" id="2.60.40.10">
    <property type="entry name" value="Immunoglobulins"/>
    <property type="match status" value="4"/>
</dbReference>
<dbReference type="eggNOG" id="COG3468">
    <property type="taxonomic scope" value="Bacteria"/>
</dbReference>
<dbReference type="InterPro" id="IPR013783">
    <property type="entry name" value="Ig-like_fold"/>
</dbReference>
<dbReference type="InterPro" id="IPR052387">
    <property type="entry name" value="Fibrocystin"/>
</dbReference>
<feature type="domain" description="IPT/TIG" evidence="2">
    <location>
        <begin position="251"/>
        <end position="331"/>
    </location>
</feature>
<feature type="domain" description="IPT/TIG" evidence="2">
    <location>
        <begin position="2"/>
        <end position="81"/>
    </location>
</feature>
<dbReference type="PANTHER" id="PTHR46769">
    <property type="entry name" value="POLYCYSTIC KIDNEY AND HEPATIC DISEASE 1 (AUTOSOMAL RECESSIVE)-LIKE 1"/>
    <property type="match status" value="1"/>
</dbReference>
<dbReference type="KEGG" id="cai:Caci_2563"/>
<organism evidence="3 4">
    <name type="scientific">Catenulispora acidiphila (strain DSM 44928 / JCM 14897 / NBRC 102108 / NRRL B-24433 / ID139908)</name>
    <dbReference type="NCBI Taxonomy" id="479433"/>
    <lineage>
        <taxon>Bacteria</taxon>
        <taxon>Bacillati</taxon>
        <taxon>Actinomycetota</taxon>
        <taxon>Actinomycetes</taxon>
        <taxon>Catenulisporales</taxon>
        <taxon>Catenulisporaceae</taxon>
        <taxon>Catenulispora</taxon>
    </lineage>
</organism>
<dbReference type="Proteomes" id="UP000000851">
    <property type="component" value="Chromosome"/>
</dbReference>
<dbReference type="STRING" id="479433.Caci_2563"/>
<evidence type="ECO:0000259" key="2">
    <source>
        <dbReference type="SMART" id="SM00429"/>
    </source>
</evidence>
<dbReference type="PANTHER" id="PTHR46769:SF2">
    <property type="entry name" value="FIBROCYSTIN-L ISOFORM 2 PRECURSOR-RELATED"/>
    <property type="match status" value="1"/>
</dbReference>
<dbReference type="SUPFAM" id="SSF81296">
    <property type="entry name" value="E set domains"/>
    <property type="match status" value="4"/>
</dbReference>
<feature type="domain" description="IPT/TIG" evidence="2">
    <location>
        <begin position="165"/>
        <end position="249"/>
    </location>
</feature>
<dbReference type="CDD" id="cd00102">
    <property type="entry name" value="IPT"/>
    <property type="match status" value="1"/>
</dbReference>
<dbReference type="GO" id="GO:0005975">
    <property type="term" value="P:carbohydrate metabolic process"/>
    <property type="evidence" value="ECO:0007669"/>
    <property type="project" value="UniProtKB-ARBA"/>
</dbReference>
<proteinExistence type="predicted"/>
<name>C7PXM8_CATAD</name>
<dbReference type="Pfam" id="PF01833">
    <property type="entry name" value="TIG"/>
    <property type="match status" value="4"/>
</dbReference>
<gene>
    <name evidence="3" type="ordered locus">Caci_2563</name>
</gene>
<dbReference type="InterPro" id="IPR014756">
    <property type="entry name" value="Ig_E-set"/>
</dbReference>
<accession>C7PXM8</accession>
<keyword evidence="1" id="KW-0732">Signal</keyword>
<evidence type="ECO:0000313" key="4">
    <source>
        <dbReference type="Proteomes" id="UP000000851"/>
    </source>
</evidence>
<dbReference type="RefSeq" id="WP_012786774.1">
    <property type="nucleotide sequence ID" value="NC_013131.1"/>
</dbReference>
<dbReference type="AlphaFoldDB" id="C7PXM8"/>
<dbReference type="InParanoid" id="C7PXM8"/>